<sequence length="191" mass="20487">MPKIVDHAARRTEIVHGLWQVIYTRGIDAVTFRSVADAAGISIGRVQHYFPSREGLILEGCRQLVASAELGDGDDAGDRVAELTEFLHAFIPGSEARRMGASVWFTYVAKAVGDPDIAEIVVANDRRTEEAATAKVERAGVKGDGSVLSAADVAVRLVALAKGLAQDVMLDVRSPASAYRILDDEVERVVS</sequence>
<dbReference type="PANTHER" id="PTHR30055">
    <property type="entry name" value="HTH-TYPE TRANSCRIPTIONAL REGULATOR RUTR"/>
    <property type="match status" value="1"/>
</dbReference>
<keyword evidence="3 5" id="KW-0238">DNA-binding</keyword>
<dbReference type="RefSeq" id="WP_095375133.1">
    <property type="nucleotide sequence ID" value="NZ_CBDRLP010000002.1"/>
</dbReference>
<feature type="domain" description="HTH tetR-type" evidence="6">
    <location>
        <begin position="8"/>
        <end position="68"/>
    </location>
</feature>
<dbReference type="SUPFAM" id="SSF46689">
    <property type="entry name" value="Homeodomain-like"/>
    <property type="match status" value="1"/>
</dbReference>
<protein>
    <recommendedName>
        <fullName evidence="6">HTH tetR-type domain-containing protein</fullName>
    </recommendedName>
</protein>
<evidence type="ECO:0000256" key="4">
    <source>
        <dbReference type="ARBA" id="ARBA00023163"/>
    </source>
</evidence>
<dbReference type="Gene3D" id="1.10.357.10">
    <property type="entry name" value="Tetracycline Repressor, domain 2"/>
    <property type="match status" value="1"/>
</dbReference>
<dbReference type="PROSITE" id="PS50977">
    <property type="entry name" value="HTH_TETR_2"/>
    <property type="match status" value="1"/>
</dbReference>
<dbReference type="SUPFAM" id="SSF48498">
    <property type="entry name" value="Tetracyclin repressor-like, C-terminal domain"/>
    <property type="match status" value="1"/>
</dbReference>
<gene>
    <name evidence="7" type="ORF">B8X04_00995</name>
</gene>
<evidence type="ECO:0000259" key="6">
    <source>
        <dbReference type="PROSITE" id="PS50977"/>
    </source>
</evidence>
<dbReference type="PANTHER" id="PTHR30055:SF234">
    <property type="entry name" value="HTH-TYPE TRANSCRIPTIONAL REGULATOR BETI"/>
    <property type="match status" value="1"/>
</dbReference>
<evidence type="ECO:0000313" key="7">
    <source>
        <dbReference type="EMBL" id="PAK97186.1"/>
    </source>
</evidence>
<dbReference type="InterPro" id="IPR036271">
    <property type="entry name" value="Tet_transcr_reg_TetR-rel_C_sf"/>
</dbReference>
<name>A0A269ZJI9_9MICO</name>
<dbReference type="GO" id="GO:0000976">
    <property type="term" value="F:transcription cis-regulatory region binding"/>
    <property type="evidence" value="ECO:0007669"/>
    <property type="project" value="TreeGrafter"/>
</dbReference>
<dbReference type="InterPro" id="IPR050109">
    <property type="entry name" value="HTH-type_TetR-like_transc_reg"/>
</dbReference>
<dbReference type="GeneID" id="99774843"/>
<dbReference type="GO" id="GO:0003700">
    <property type="term" value="F:DNA-binding transcription factor activity"/>
    <property type="evidence" value="ECO:0007669"/>
    <property type="project" value="TreeGrafter"/>
</dbReference>
<reference evidence="7 8" key="1">
    <citation type="submission" date="2017-04" db="EMBL/GenBank/DDBJ databases">
        <title>Kefir bacterial isolates.</title>
        <authorList>
            <person name="Kim Y."/>
            <person name="Blasche S."/>
            <person name="Patil K.R."/>
        </authorList>
    </citation>
    <scope>NUCLEOTIDE SEQUENCE [LARGE SCALE GENOMIC DNA]</scope>
    <source>
        <strain evidence="7 8">OG2</strain>
    </source>
</reference>
<dbReference type="Proteomes" id="UP000216867">
    <property type="component" value="Unassembled WGS sequence"/>
</dbReference>
<accession>A0A269ZJI9</accession>
<evidence type="ECO:0000313" key="8">
    <source>
        <dbReference type="Proteomes" id="UP000216867"/>
    </source>
</evidence>
<keyword evidence="1" id="KW-0678">Repressor</keyword>
<comment type="caution">
    <text evidence="7">The sequence shown here is derived from an EMBL/GenBank/DDBJ whole genome shotgun (WGS) entry which is preliminary data.</text>
</comment>
<dbReference type="EMBL" id="NCWY01000001">
    <property type="protein sequence ID" value="PAK97186.1"/>
    <property type="molecule type" value="Genomic_DNA"/>
</dbReference>
<dbReference type="Pfam" id="PF00440">
    <property type="entry name" value="TetR_N"/>
    <property type="match status" value="1"/>
</dbReference>
<feature type="DNA-binding region" description="H-T-H motif" evidence="5">
    <location>
        <begin position="31"/>
        <end position="50"/>
    </location>
</feature>
<proteinExistence type="predicted"/>
<dbReference type="InterPro" id="IPR009057">
    <property type="entry name" value="Homeodomain-like_sf"/>
</dbReference>
<dbReference type="InterPro" id="IPR039538">
    <property type="entry name" value="BetI_C"/>
</dbReference>
<keyword evidence="2" id="KW-0805">Transcription regulation</keyword>
<evidence type="ECO:0000256" key="5">
    <source>
        <dbReference type="PROSITE-ProRule" id="PRU00335"/>
    </source>
</evidence>
<organism evidence="7 8">
    <name type="scientific">Brevibacterium casei</name>
    <dbReference type="NCBI Taxonomy" id="33889"/>
    <lineage>
        <taxon>Bacteria</taxon>
        <taxon>Bacillati</taxon>
        <taxon>Actinomycetota</taxon>
        <taxon>Actinomycetes</taxon>
        <taxon>Micrococcales</taxon>
        <taxon>Brevibacteriaceae</taxon>
        <taxon>Brevibacterium</taxon>
    </lineage>
</organism>
<evidence type="ECO:0000256" key="2">
    <source>
        <dbReference type="ARBA" id="ARBA00023015"/>
    </source>
</evidence>
<evidence type="ECO:0000256" key="3">
    <source>
        <dbReference type="ARBA" id="ARBA00023125"/>
    </source>
</evidence>
<dbReference type="InterPro" id="IPR001647">
    <property type="entry name" value="HTH_TetR"/>
</dbReference>
<keyword evidence="4" id="KW-0804">Transcription</keyword>
<dbReference type="AlphaFoldDB" id="A0A269ZJI9"/>
<dbReference type="Pfam" id="PF13977">
    <property type="entry name" value="TetR_C_6"/>
    <property type="match status" value="1"/>
</dbReference>
<evidence type="ECO:0000256" key="1">
    <source>
        <dbReference type="ARBA" id="ARBA00022491"/>
    </source>
</evidence>